<comment type="subcellular location">
    <subcellularLocation>
        <location evidence="1">Cell envelope</location>
    </subcellularLocation>
</comment>
<evidence type="ECO:0000256" key="1">
    <source>
        <dbReference type="ARBA" id="ARBA00004196"/>
    </source>
</evidence>
<evidence type="ECO:0000256" key="3">
    <source>
        <dbReference type="ARBA" id="ARBA00022729"/>
    </source>
</evidence>
<reference evidence="5 6" key="1">
    <citation type="submission" date="2018-01" db="EMBL/GenBank/DDBJ databases">
        <title>Co-occurrence of chitin degradation, pigmentation and bioactivity in marine Pseudoalteromonas.</title>
        <authorList>
            <person name="Paulsen S."/>
            <person name="Gram L."/>
            <person name="Machado H."/>
        </authorList>
    </citation>
    <scope>NUCLEOTIDE SEQUENCE [LARGE SCALE GENOMIC DNA]</scope>
    <source>
        <strain evidence="5 6">S3663</strain>
    </source>
</reference>
<dbReference type="OrthoDB" id="245475at2"/>
<dbReference type="Proteomes" id="UP000309186">
    <property type="component" value="Unassembled WGS sequence"/>
</dbReference>
<gene>
    <name evidence="5" type="ORF">C1E24_05435</name>
</gene>
<feature type="domain" description="Periplasmic binding protein" evidence="4">
    <location>
        <begin position="27"/>
        <end position="285"/>
    </location>
</feature>
<dbReference type="Pfam" id="PF13407">
    <property type="entry name" value="Peripla_BP_4"/>
    <property type="match status" value="1"/>
</dbReference>
<dbReference type="GO" id="GO:0030313">
    <property type="term" value="C:cell envelope"/>
    <property type="evidence" value="ECO:0007669"/>
    <property type="project" value="UniProtKB-SubCell"/>
</dbReference>
<dbReference type="InterPro" id="IPR025997">
    <property type="entry name" value="SBP_2_dom"/>
</dbReference>
<comment type="similarity">
    <text evidence="2">Belongs to the bacterial solute-binding protein 2 family.</text>
</comment>
<dbReference type="EMBL" id="PPSW01000007">
    <property type="protein sequence ID" value="TLX48241.1"/>
    <property type="molecule type" value="Genomic_DNA"/>
</dbReference>
<evidence type="ECO:0000256" key="2">
    <source>
        <dbReference type="ARBA" id="ARBA00007639"/>
    </source>
</evidence>
<dbReference type="PANTHER" id="PTHR46847:SF2">
    <property type="entry name" value="ABC TRANSPORTER SUGAR-BINDING PROTEIN"/>
    <property type="match status" value="1"/>
</dbReference>
<evidence type="ECO:0000259" key="4">
    <source>
        <dbReference type="Pfam" id="PF13407"/>
    </source>
</evidence>
<sequence>MWFQLRLLFLFLFMLAFNVAAKQTVLFVNPSVVDDPFWRKVQTISQHAAFQLGFELDVIYGEGNRHIQYQELKKYLEYQKKPDYTILILYPGAALETLKLLEKYKVPSITLEETISGEEKQQIASPGENFKSWLGEVYHDNYQAGYDLAEGLYNSSNNNKSLKAVLVNGHYGSESDMRAKGAVDFFSSKGVTVAQEVHASWSESVSTAQTLKLLKRHQDINIVWAASDLMAIGAMKACKQACTESQNIVFGGFDWLSIGLEKIASGEVQASVGGHFMMGAWALVSLFDHHNKHPYWAEHTKLVIPMGIITKDNVQNYQWMKSNPNWGQIDYKSKSLHLNKQSEYQLHLIPKVWQKN</sequence>
<dbReference type="SUPFAM" id="SSF53822">
    <property type="entry name" value="Periplasmic binding protein-like I"/>
    <property type="match status" value="1"/>
</dbReference>
<dbReference type="AlphaFoldDB" id="A0A5R9Q506"/>
<name>A0A5R9Q506_9GAMM</name>
<evidence type="ECO:0000313" key="5">
    <source>
        <dbReference type="EMBL" id="TLX48241.1"/>
    </source>
</evidence>
<keyword evidence="3" id="KW-0732">Signal</keyword>
<dbReference type="PANTHER" id="PTHR46847">
    <property type="entry name" value="D-ALLOSE-BINDING PERIPLASMIC PROTEIN-RELATED"/>
    <property type="match status" value="1"/>
</dbReference>
<dbReference type="GO" id="GO:0055085">
    <property type="term" value="P:transmembrane transport"/>
    <property type="evidence" value="ECO:0007669"/>
    <property type="project" value="UniProtKB-ARBA"/>
</dbReference>
<dbReference type="Gene3D" id="3.40.50.2300">
    <property type="match status" value="2"/>
</dbReference>
<protein>
    <submittedName>
        <fullName evidence="5">Sugar ABC transporter substrate-binding protein</fullName>
    </submittedName>
</protein>
<accession>A0A5R9Q506</accession>
<dbReference type="RefSeq" id="WP_138479445.1">
    <property type="nucleotide sequence ID" value="NZ_PPSW01000007.1"/>
</dbReference>
<proteinExistence type="inferred from homology"/>
<dbReference type="GO" id="GO:0030246">
    <property type="term" value="F:carbohydrate binding"/>
    <property type="evidence" value="ECO:0007669"/>
    <property type="project" value="UniProtKB-ARBA"/>
</dbReference>
<dbReference type="CDD" id="cd06324">
    <property type="entry name" value="PBP1_ABC_sugar_binding-like"/>
    <property type="match status" value="1"/>
</dbReference>
<dbReference type="InterPro" id="IPR028082">
    <property type="entry name" value="Peripla_BP_I"/>
</dbReference>
<comment type="caution">
    <text evidence="5">The sequence shown here is derived from an EMBL/GenBank/DDBJ whole genome shotgun (WGS) entry which is preliminary data.</text>
</comment>
<evidence type="ECO:0000313" key="6">
    <source>
        <dbReference type="Proteomes" id="UP000309186"/>
    </source>
</evidence>
<organism evidence="5 6">
    <name type="scientific">Pseudoalteromonas phenolica</name>
    <dbReference type="NCBI Taxonomy" id="161398"/>
    <lineage>
        <taxon>Bacteria</taxon>
        <taxon>Pseudomonadati</taxon>
        <taxon>Pseudomonadota</taxon>
        <taxon>Gammaproteobacteria</taxon>
        <taxon>Alteromonadales</taxon>
        <taxon>Pseudoalteromonadaceae</taxon>
        <taxon>Pseudoalteromonas</taxon>
    </lineage>
</organism>